<comment type="caution">
    <text evidence="3">The sequence shown here is derived from an EMBL/GenBank/DDBJ whole genome shotgun (WGS) entry which is preliminary data.</text>
</comment>
<dbReference type="InterPro" id="IPR028994">
    <property type="entry name" value="Integrin_alpha_N"/>
</dbReference>
<name>A0A4V2HSJ5_9FLAO</name>
<sequence>MRSGLPYWFFLILLLVSCTKQPKLFTEVDASKSGVNFVNELTDTPELNILSYLYYYNGGGVAAADFNNDGWIDLFFTGNQVQDELYLNKGNLTFEKITKESGIETSGSWSTGVSHVDINNDGLLDIYICKASNHKNLKGQNLLYVNQGVNKDGTPLFEEMAAEYGLDFAGLSTKAAFFDYDLDGDLDMYLMNHSEHPNRTYGKGAQRKGFDALAGDVLFQNQDGYFEEVSKEAGIFQGKSGYGLGLSIGDVNNDGYPDIYLGNDFFENDYLYLNQKDGTFKEIISDNNAHLGHTTHYSMGNEIADLNNDGLLDIISLDMLPEDLETYKTSGQEYGYPIYQQYLRNGYAPQYMRNTLHLNLGGSNFSEIGFLSGIAATEWSWGALAADFDNDGYKDLFISNGIKGATNDMDYMNFIANDDIQKRIGSGMNENDLPIVDEIPEKKVPNYFFKNNGDLTFQNVSENWYGKQATYSHGCIYADLDNDGDLDVVVNNHEQVASILENTSQTGSYLKISFEGPEHNRFGIGARVVAYMGQEQVVNENYPNRSYLSSVPAYIHMGLGNVATLDSLKVVWPGGKSEVLEAIPTNSSIKVSFKKATSSTENKTQPENTLLEANDSLVKFIHKEQASLDFDREPLIPFADSNNGPSIAIGDVNNDGKQDVFFGGAKGQQNALFIQGENGGFEADTTFLDQNSINEATASIFFDANGDGQEDLLIAYGGNEFKSGKPLQPTLHLNQQGTLIEQVDTFKGVEINASDIAVGDIDADGDLDIFLVSDRVPASFGKTPRQFLLVNDGTGKFEDQTQKLIPQLEYLGNIKDVEIVDINQDGLPDIVVVGHWMPVSVFINQKDGFTLQEGNGLENTEGLWNSLTLGDFDNDGDLDFICGNWGLNSKFKASNNEPVSLYRNDFDKNGSVEPLVTYYHQGIETPFASKDDLTKQMPFLNKEYLSYKKFAQASLTDLFGKNSLSESEKKYVYTLQSAYFENNGQGNFTSRPLPQIAQASQINDIAINDFNNDGYLDLLIVGNNHHISTQLGRLDAFHGLILRNDTKGNFFWDQNQHLQLNGVVKTIREIKINDKTSFVVGRNDQATVVLQKK</sequence>
<evidence type="ECO:0000256" key="1">
    <source>
        <dbReference type="ARBA" id="ARBA00022729"/>
    </source>
</evidence>
<proteinExistence type="predicted"/>
<accession>A0A4V2HSJ5</accession>
<dbReference type="Proteomes" id="UP000291981">
    <property type="component" value="Unassembled WGS sequence"/>
</dbReference>
<dbReference type="Gene3D" id="2.130.10.130">
    <property type="entry name" value="Integrin alpha, N-terminal"/>
    <property type="match status" value="3"/>
</dbReference>
<dbReference type="InterPro" id="IPR011519">
    <property type="entry name" value="UnbV_ASPIC"/>
</dbReference>
<keyword evidence="1" id="KW-0732">Signal</keyword>
<dbReference type="AlphaFoldDB" id="A0A4V2HSJ5"/>
<dbReference type="OrthoDB" id="9816120at2"/>
<dbReference type="PROSITE" id="PS51257">
    <property type="entry name" value="PROKAR_LIPOPROTEIN"/>
    <property type="match status" value="1"/>
</dbReference>
<feature type="domain" description="ASPIC/UnbV" evidence="2">
    <location>
        <begin position="523"/>
        <end position="589"/>
    </location>
</feature>
<dbReference type="SUPFAM" id="SSF69318">
    <property type="entry name" value="Integrin alpha N-terminal domain"/>
    <property type="match status" value="3"/>
</dbReference>
<evidence type="ECO:0000313" key="4">
    <source>
        <dbReference type="Proteomes" id="UP000291981"/>
    </source>
</evidence>
<organism evidence="3 4">
    <name type="scientific">Flagellimonas allohymeniacidonis</name>
    <dbReference type="NCBI Taxonomy" id="2517819"/>
    <lineage>
        <taxon>Bacteria</taxon>
        <taxon>Pseudomonadati</taxon>
        <taxon>Bacteroidota</taxon>
        <taxon>Flavobacteriia</taxon>
        <taxon>Flavobacteriales</taxon>
        <taxon>Flavobacteriaceae</taxon>
        <taxon>Flagellimonas</taxon>
    </lineage>
</organism>
<protein>
    <recommendedName>
        <fullName evidence="2">ASPIC/UnbV domain-containing protein</fullName>
    </recommendedName>
</protein>
<dbReference type="PANTHER" id="PTHR16026">
    <property type="entry name" value="CARTILAGE ACIDIC PROTEIN 1"/>
    <property type="match status" value="1"/>
</dbReference>
<dbReference type="InterPro" id="IPR013517">
    <property type="entry name" value="FG-GAP"/>
</dbReference>
<dbReference type="Pfam" id="PF13517">
    <property type="entry name" value="FG-GAP_3"/>
    <property type="match status" value="6"/>
</dbReference>
<gene>
    <name evidence="3" type="ORF">EW142_15120</name>
</gene>
<evidence type="ECO:0000259" key="2">
    <source>
        <dbReference type="Pfam" id="PF07593"/>
    </source>
</evidence>
<evidence type="ECO:0000313" key="3">
    <source>
        <dbReference type="EMBL" id="TAI47980.1"/>
    </source>
</evidence>
<dbReference type="PANTHER" id="PTHR16026:SF0">
    <property type="entry name" value="CARTILAGE ACIDIC PROTEIN 1"/>
    <property type="match status" value="1"/>
</dbReference>
<keyword evidence="4" id="KW-1185">Reference proteome</keyword>
<dbReference type="Pfam" id="PF07593">
    <property type="entry name" value="UnbV_ASPIC"/>
    <property type="match status" value="1"/>
</dbReference>
<dbReference type="EMBL" id="SGIU01000002">
    <property type="protein sequence ID" value="TAI47980.1"/>
    <property type="molecule type" value="Genomic_DNA"/>
</dbReference>
<reference evidence="3 4" key="1">
    <citation type="submission" date="2019-02" db="EMBL/GenBank/DDBJ databases">
        <title>Draft genome sequence of Muricauda sp. 176CP4-71.</title>
        <authorList>
            <person name="Park J.-S."/>
        </authorList>
    </citation>
    <scope>NUCLEOTIDE SEQUENCE [LARGE SCALE GENOMIC DNA]</scope>
    <source>
        <strain evidence="3 4">176CP4-71</strain>
    </source>
</reference>
<dbReference type="InterPro" id="IPR027039">
    <property type="entry name" value="Crtac1"/>
</dbReference>